<evidence type="ECO:0000313" key="2">
    <source>
        <dbReference type="Proteomes" id="UP000593765"/>
    </source>
</evidence>
<keyword evidence="2" id="KW-1185">Reference proteome</keyword>
<dbReference type="RefSeq" id="WP_206293276.1">
    <property type="nucleotide sequence ID" value="NZ_CP063458.1"/>
</dbReference>
<evidence type="ECO:0000313" key="1">
    <source>
        <dbReference type="EMBL" id="QOV90202.1"/>
    </source>
</evidence>
<gene>
    <name evidence="1" type="ORF">IPV69_02170</name>
</gene>
<dbReference type="KEGG" id="hbs:IPV69_02170"/>
<sequence length="127" mass="13729">MNSGAGMPSGFRLAWRKETGVGRAIAVHENLQDRLRLWTEVDPAFLSVVCGFVRLGMEDPDRHVSIDVNGAEPHQFVGPGSGEQLEINQCANLLRQAATDGADQASGDGLNPGPLRRLPAAQWFYCA</sequence>
<reference evidence="1 2" key="1">
    <citation type="submission" date="2020-10" db="EMBL/GenBank/DDBJ databases">
        <title>Wide distribution of Phycisphaera-like planctomycetes from WD2101 soil group in peatlands and genome analysis of the first cultivated representative.</title>
        <authorList>
            <person name="Dedysh S.N."/>
            <person name="Beletsky A.V."/>
            <person name="Ivanova A."/>
            <person name="Kulichevskaya I.S."/>
            <person name="Suzina N.E."/>
            <person name="Philippov D.A."/>
            <person name="Rakitin A.L."/>
            <person name="Mardanov A.V."/>
            <person name="Ravin N.V."/>
        </authorList>
    </citation>
    <scope>NUCLEOTIDE SEQUENCE [LARGE SCALE GENOMIC DNA]</scope>
    <source>
        <strain evidence="1 2">M1803</strain>
    </source>
</reference>
<dbReference type="AlphaFoldDB" id="A0A7M2WYA2"/>
<name>A0A7M2WYA2_9BACT</name>
<dbReference type="Proteomes" id="UP000593765">
    <property type="component" value="Chromosome"/>
</dbReference>
<accession>A0A7M2WYA2</accession>
<proteinExistence type="predicted"/>
<dbReference type="EMBL" id="CP063458">
    <property type="protein sequence ID" value="QOV90202.1"/>
    <property type="molecule type" value="Genomic_DNA"/>
</dbReference>
<organism evidence="1 2">
    <name type="scientific">Humisphaera borealis</name>
    <dbReference type="NCBI Taxonomy" id="2807512"/>
    <lineage>
        <taxon>Bacteria</taxon>
        <taxon>Pseudomonadati</taxon>
        <taxon>Planctomycetota</taxon>
        <taxon>Phycisphaerae</taxon>
        <taxon>Tepidisphaerales</taxon>
        <taxon>Tepidisphaeraceae</taxon>
        <taxon>Humisphaera</taxon>
    </lineage>
</organism>
<protein>
    <submittedName>
        <fullName evidence="1">Uncharacterized protein</fullName>
    </submittedName>
</protein>